<feature type="region of interest" description="Disordered" evidence="1">
    <location>
        <begin position="1"/>
        <end position="35"/>
    </location>
</feature>
<gene>
    <name evidence="2" type="ORF">P691DRAFT_481124</name>
</gene>
<evidence type="ECO:0000313" key="3">
    <source>
        <dbReference type="Proteomes" id="UP000807342"/>
    </source>
</evidence>
<dbReference type="AlphaFoldDB" id="A0A9P5X0E2"/>
<accession>A0A9P5X0E2</accession>
<sequence length="138" mass="14914">MATSSRPNTPLPFPSKAAPRTVPDPHPGQARPTVFARIPTPHPFRVHPTAFAHVPTPLYITASRRPSSCPQAPDCKATILTKPTSLILPNGRVPFPNQQLGTSSSFWSSSPPALLSPHLISLPPKMHPYIPHVTPTQC</sequence>
<name>A0A9P5X0E2_9AGAR</name>
<reference evidence="2" key="1">
    <citation type="submission" date="2020-11" db="EMBL/GenBank/DDBJ databases">
        <authorList>
            <consortium name="DOE Joint Genome Institute"/>
            <person name="Ahrendt S."/>
            <person name="Riley R."/>
            <person name="Andreopoulos W."/>
            <person name="Labutti K."/>
            <person name="Pangilinan J."/>
            <person name="Ruiz-Duenas F.J."/>
            <person name="Barrasa J.M."/>
            <person name="Sanchez-Garcia M."/>
            <person name="Camarero S."/>
            <person name="Miyauchi S."/>
            <person name="Serrano A."/>
            <person name="Linde D."/>
            <person name="Babiker R."/>
            <person name="Drula E."/>
            <person name="Ayuso-Fernandez I."/>
            <person name="Pacheco R."/>
            <person name="Padilla G."/>
            <person name="Ferreira P."/>
            <person name="Barriuso J."/>
            <person name="Kellner H."/>
            <person name="Castanera R."/>
            <person name="Alfaro M."/>
            <person name="Ramirez L."/>
            <person name="Pisabarro A.G."/>
            <person name="Kuo A."/>
            <person name="Tritt A."/>
            <person name="Lipzen A."/>
            <person name="He G."/>
            <person name="Yan M."/>
            <person name="Ng V."/>
            <person name="Cullen D."/>
            <person name="Martin F."/>
            <person name="Rosso M.-N."/>
            <person name="Henrissat B."/>
            <person name="Hibbett D."/>
            <person name="Martinez A.T."/>
            <person name="Grigoriev I.V."/>
        </authorList>
    </citation>
    <scope>NUCLEOTIDE SEQUENCE</scope>
    <source>
        <strain evidence="2">MF-IS2</strain>
    </source>
</reference>
<proteinExistence type="predicted"/>
<dbReference type="Proteomes" id="UP000807342">
    <property type="component" value="Unassembled WGS sequence"/>
</dbReference>
<keyword evidence="3" id="KW-1185">Reference proteome</keyword>
<evidence type="ECO:0000256" key="1">
    <source>
        <dbReference type="SAM" id="MobiDB-lite"/>
    </source>
</evidence>
<organism evidence="2 3">
    <name type="scientific">Macrolepiota fuliginosa MF-IS2</name>
    <dbReference type="NCBI Taxonomy" id="1400762"/>
    <lineage>
        <taxon>Eukaryota</taxon>
        <taxon>Fungi</taxon>
        <taxon>Dikarya</taxon>
        <taxon>Basidiomycota</taxon>
        <taxon>Agaricomycotina</taxon>
        <taxon>Agaricomycetes</taxon>
        <taxon>Agaricomycetidae</taxon>
        <taxon>Agaricales</taxon>
        <taxon>Agaricineae</taxon>
        <taxon>Agaricaceae</taxon>
        <taxon>Macrolepiota</taxon>
    </lineage>
</organism>
<evidence type="ECO:0000313" key="2">
    <source>
        <dbReference type="EMBL" id="KAF9442458.1"/>
    </source>
</evidence>
<comment type="caution">
    <text evidence="2">The sequence shown here is derived from an EMBL/GenBank/DDBJ whole genome shotgun (WGS) entry which is preliminary data.</text>
</comment>
<protein>
    <submittedName>
        <fullName evidence="2">Uncharacterized protein</fullName>
    </submittedName>
</protein>
<dbReference type="EMBL" id="MU151630">
    <property type="protein sequence ID" value="KAF9442458.1"/>
    <property type="molecule type" value="Genomic_DNA"/>
</dbReference>